<name>A0A518JS58_9BACT</name>
<evidence type="ECO:0000313" key="3">
    <source>
        <dbReference type="Proteomes" id="UP000315082"/>
    </source>
</evidence>
<accession>A0A518JS58</accession>
<dbReference type="EMBL" id="CP036348">
    <property type="protein sequence ID" value="QDV68374.1"/>
    <property type="molecule type" value="Genomic_DNA"/>
</dbReference>
<sequence length="390" mass="41626" precursor="true">MGTRNLLNGLAIAMGCMLTWNVADAQESFETFIGQGGVEPIVSAIEATDDAGVFQQVGYHSICGDGNCDSCDICQTGGCDSIIPDAACTPPWWSHRTGVFGEFLFLRPGGTDTVYAIEQNDTTANAFPTGPVGTTAVDFSAGFRVGVSLANTYTTSLVVSYTHWEGDSQSSIARNGTNVLNSQIIHPSTFTTGGNSLQSSASSSMSFDQIDGVYRHKLFCTDTTIFNWSGGFRYGQMEQGLQSQQDISVATGLVTVDTDIDFNGFGLLMGIDAERRSCKTGMLCYTKGVASFLGGEWSGSYRQSNQLGGGGVVANQYEDFRITPVLEAGLGVGWQSDSGCIRATAGYTATCWYNALSTRSYVDAVRSGSYLDVDESIAFVGLTSQLEFRF</sequence>
<reference evidence="2 3" key="1">
    <citation type="submission" date="2019-02" db="EMBL/GenBank/DDBJ databases">
        <title>Deep-cultivation of Planctomycetes and their phenomic and genomic characterization uncovers novel biology.</title>
        <authorList>
            <person name="Wiegand S."/>
            <person name="Jogler M."/>
            <person name="Boedeker C."/>
            <person name="Pinto D."/>
            <person name="Vollmers J."/>
            <person name="Rivas-Marin E."/>
            <person name="Kohn T."/>
            <person name="Peeters S.H."/>
            <person name="Heuer A."/>
            <person name="Rast P."/>
            <person name="Oberbeckmann S."/>
            <person name="Bunk B."/>
            <person name="Jeske O."/>
            <person name="Meyerdierks A."/>
            <person name="Storesund J.E."/>
            <person name="Kallscheuer N."/>
            <person name="Luecker S."/>
            <person name="Lage O.M."/>
            <person name="Pohl T."/>
            <person name="Merkel B.J."/>
            <person name="Hornburger P."/>
            <person name="Mueller R.-W."/>
            <person name="Bruemmer F."/>
            <person name="Labrenz M."/>
            <person name="Spormann A.M."/>
            <person name="Op den Camp H."/>
            <person name="Overmann J."/>
            <person name="Amann R."/>
            <person name="Jetten M.S.M."/>
            <person name="Mascher T."/>
            <person name="Medema M.H."/>
            <person name="Devos D.P."/>
            <person name="Kaster A.-K."/>
            <person name="Ovreas L."/>
            <person name="Rohde M."/>
            <person name="Galperin M.Y."/>
            <person name="Jogler C."/>
        </authorList>
    </citation>
    <scope>NUCLEOTIDE SEQUENCE [LARGE SCALE GENOMIC DNA]</scope>
    <source>
        <strain evidence="2 3">Poly24</strain>
    </source>
</reference>
<keyword evidence="1" id="KW-0732">Signal</keyword>
<feature type="signal peptide" evidence="1">
    <location>
        <begin position="1"/>
        <end position="25"/>
    </location>
</feature>
<proteinExistence type="predicted"/>
<dbReference type="KEGG" id="rcf:Poly24_20830"/>
<evidence type="ECO:0000256" key="1">
    <source>
        <dbReference type="SAM" id="SignalP"/>
    </source>
</evidence>
<dbReference type="Proteomes" id="UP000315082">
    <property type="component" value="Chromosome"/>
</dbReference>
<evidence type="ECO:0000313" key="2">
    <source>
        <dbReference type="EMBL" id="QDV68374.1"/>
    </source>
</evidence>
<feature type="chain" id="PRO_5022079334" evidence="1">
    <location>
        <begin position="26"/>
        <end position="390"/>
    </location>
</feature>
<organism evidence="2 3">
    <name type="scientific">Rosistilla carotiformis</name>
    <dbReference type="NCBI Taxonomy" id="2528017"/>
    <lineage>
        <taxon>Bacteria</taxon>
        <taxon>Pseudomonadati</taxon>
        <taxon>Planctomycetota</taxon>
        <taxon>Planctomycetia</taxon>
        <taxon>Pirellulales</taxon>
        <taxon>Pirellulaceae</taxon>
        <taxon>Rosistilla</taxon>
    </lineage>
</organism>
<protein>
    <submittedName>
        <fullName evidence="2">Uncharacterized protein</fullName>
    </submittedName>
</protein>
<keyword evidence="3" id="KW-1185">Reference proteome</keyword>
<dbReference type="PROSITE" id="PS51257">
    <property type="entry name" value="PROKAR_LIPOPROTEIN"/>
    <property type="match status" value="1"/>
</dbReference>
<gene>
    <name evidence="2" type="ORF">Poly24_20830</name>
</gene>
<dbReference type="AlphaFoldDB" id="A0A518JS58"/>
<dbReference type="Pfam" id="PF05150">
    <property type="entry name" value="Legionella_OMP"/>
    <property type="match status" value="1"/>
</dbReference>
<dbReference type="InterPro" id="IPR007825">
    <property type="entry name" value="Major_OMP_Legionella"/>
</dbReference>